<dbReference type="AlphaFoldDB" id="A0A0A9AJH3"/>
<organism evidence="1">
    <name type="scientific">Arundo donax</name>
    <name type="common">Giant reed</name>
    <name type="synonym">Donax arundinaceus</name>
    <dbReference type="NCBI Taxonomy" id="35708"/>
    <lineage>
        <taxon>Eukaryota</taxon>
        <taxon>Viridiplantae</taxon>
        <taxon>Streptophyta</taxon>
        <taxon>Embryophyta</taxon>
        <taxon>Tracheophyta</taxon>
        <taxon>Spermatophyta</taxon>
        <taxon>Magnoliopsida</taxon>
        <taxon>Liliopsida</taxon>
        <taxon>Poales</taxon>
        <taxon>Poaceae</taxon>
        <taxon>PACMAD clade</taxon>
        <taxon>Arundinoideae</taxon>
        <taxon>Arundineae</taxon>
        <taxon>Arundo</taxon>
    </lineage>
</organism>
<proteinExistence type="predicted"/>
<reference evidence="1" key="2">
    <citation type="journal article" date="2015" name="Data Brief">
        <title>Shoot transcriptome of the giant reed, Arundo donax.</title>
        <authorList>
            <person name="Barrero R.A."/>
            <person name="Guerrero F.D."/>
            <person name="Moolhuijzen P."/>
            <person name="Goolsby J.A."/>
            <person name="Tidwell J."/>
            <person name="Bellgard S.E."/>
            <person name="Bellgard M.I."/>
        </authorList>
    </citation>
    <scope>NUCLEOTIDE SEQUENCE</scope>
    <source>
        <tissue evidence="1">Shoot tissue taken approximately 20 cm above the soil surface</tissue>
    </source>
</reference>
<name>A0A0A9AJH3_ARUDO</name>
<reference evidence="1" key="1">
    <citation type="submission" date="2014-09" db="EMBL/GenBank/DDBJ databases">
        <authorList>
            <person name="Magalhaes I.L.F."/>
            <person name="Oliveira U."/>
            <person name="Santos F.R."/>
            <person name="Vidigal T.H.D.A."/>
            <person name="Brescovit A.D."/>
            <person name="Santos A.J."/>
        </authorList>
    </citation>
    <scope>NUCLEOTIDE SEQUENCE</scope>
    <source>
        <tissue evidence="1">Shoot tissue taken approximately 20 cm above the soil surface</tissue>
    </source>
</reference>
<evidence type="ECO:0000313" key="1">
    <source>
        <dbReference type="EMBL" id="JAD51849.1"/>
    </source>
</evidence>
<sequence>MHHFAYRRSEIIHRIDFVDGHHRQVDAMCNVTSLTSNCRTSDIEMPELVTLNPIAEPQTLNCRTSVTSERYTAAYLGWQVVTSVKCMLSLSVLFQLMMSIRLFGVHQSTTFSFPFGCNIKRSV</sequence>
<protein>
    <submittedName>
        <fullName evidence="1">Uncharacterized protein</fullName>
    </submittedName>
</protein>
<accession>A0A0A9AJH3</accession>
<dbReference type="EMBL" id="GBRH01246046">
    <property type="protein sequence ID" value="JAD51849.1"/>
    <property type="molecule type" value="Transcribed_RNA"/>
</dbReference>